<feature type="region of interest" description="Disordered" evidence="7">
    <location>
        <begin position="721"/>
        <end position="747"/>
    </location>
</feature>
<comment type="similarity">
    <text evidence="1">Belongs to the peptidase S9C family.</text>
</comment>
<dbReference type="Gene3D" id="2.120.10.30">
    <property type="entry name" value="TolB, C-terminal domain"/>
    <property type="match status" value="1"/>
</dbReference>
<evidence type="ECO:0000256" key="6">
    <source>
        <dbReference type="ARBA" id="ARBA00032829"/>
    </source>
</evidence>
<evidence type="ECO:0000256" key="5">
    <source>
        <dbReference type="ARBA" id="ARBA00022825"/>
    </source>
</evidence>
<dbReference type="PANTHER" id="PTHR42776">
    <property type="entry name" value="SERINE PEPTIDASE S9 FAMILY MEMBER"/>
    <property type="match status" value="1"/>
</dbReference>
<proteinExistence type="inferred from homology"/>
<evidence type="ECO:0000313" key="9">
    <source>
        <dbReference type="EMBL" id="QIW95886.1"/>
    </source>
</evidence>
<keyword evidence="10" id="KW-1185">Reference proteome</keyword>
<dbReference type="FunFam" id="3.40.50.1820:FF:000028">
    <property type="entry name" value="S9 family peptidase"/>
    <property type="match status" value="1"/>
</dbReference>
<evidence type="ECO:0000256" key="2">
    <source>
        <dbReference type="ARBA" id="ARBA00022670"/>
    </source>
</evidence>
<dbReference type="GO" id="GO:0006508">
    <property type="term" value="P:proteolysis"/>
    <property type="evidence" value="ECO:0007669"/>
    <property type="project" value="UniProtKB-KW"/>
</dbReference>
<feature type="compositionally biased region" description="Basic and acidic residues" evidence="7">
    <location>
        <begin position="721"/>
        <end position="736"/>
    </location>
</feature>
<dbReference type="InterPro" id="IPR001375">
    <property type="entry name" value="Peptidase_S9_cat"/>
</dbReference>
<name>A0A6H0XMA7_9PEZI</name>
<keyword evidence="3" id="KW-0732">Signal</keyword>
<dbReference type="InterPro" id="IPR011042">
    <property type="entry name" value="6-blade_b-propeller_TolB-like"/>
</dbReference>
<dbReference type="InterPro" id="IPR029058">
    <property type="entry name" value="AB_hydrolase_fold"/>
</dbReference>
<evidence type="ECO:0000256" key="1">
    <source>
        <dbReference type="ARBA" id="ARBA00010040"/>
    </source>
</evidence>
<sequence>MVLKATKFTPEVLLGSPRRSAGVPNPSGTLVVFTVSTYSFEKHAKSSEVRLLEVKSGSSWVLSQDHNIAAFRWLDDDQFVALHGNRDGTTELYWHSAEASIHRCELNKSHYSIASIAAPAANLRIARVADAGYAVVVSAECSPDGSLYNETAAKPLRSTAKLYDSLYVRHWDRYETKEKNALWYGRLTKKDGRFHLSKLTNALKNTPLECPIRPFGGLDHFDVSHNRIIFVARDPAQNVALSTKSNLYILTIDSWEQPPSSIEGIYIGDGAKTSPVFSPDGKRAAFLAMKINGYESDQNRIYVMLDIKVMSTIEPLSGSEDHSFWELSPQSLSWTADGKALLTTIEDKGHAKLFYLPLPGEPDALKPKVLTQYGSVSAFNSLSNGDVFTSGSSLIDSSVYQIISTEHAADDSAKPVWTDSLSNDGHKFGLRKEQVFSIWTPANNPTINKHVHSWVFRPSNFDETKKYPVAYLIHGGPQAAWLDSWSTRWNPAVFAEQGYIVVAPNPTGSTGYGQRFTDAINKNWGGDPYEDIVKVFEWVGENIAGADNGRAVALGGSYGGYMANWIQGHGLGRKLKALVNHDGIFSTAGMLAMDELFFPFFDLGGTPFYDPHNDLSKKDLQKYRLAMYQDWKQWDPAEHLTKWETPELVIHSAKDFRIPIADGLATYNVLQARGVASQFLTFPDENHWVLKPENSLVWHKTVLNWINKYVGLPPYTSEETHSDAFFGGREDGKTDQSDMPTQGVPAI</sequence>
<dbReference type="SUPFAM" id="SSF53474">
    <property type="entry name" value="alpha/beta-Hydrolases"/>
    <property type="match status" value="1"/>
</dbReference>
<gene>
    <name evidence="9" type="ORF">AMS68_001404</name>
</gene>
<evidence type="ECO:0000256" key="4">
    <source>
        <dbReference type="ARBA" id="ARBA00022801"/>
    </source>
</evidence>
<protein>
    <recommendedName>
        <fullName evidence="6">Dipeptidyl-peptidase V</fullName>
    </recommendedName>
</protein>
<dbReference type="Pfam" id="PF00326">
    <property type="entry name" value="Peptidase_S9"/>
    <property type="match status" value="1"/>
</dbReference>
<dbReference type="OrthoDB" id="416344at2759"/>
<dbReference type="Proteomes" id="UP000503462">
    <property type="component" value="Chromosome 1"/>
</dbReference>
<dbReference type="SUPFAM" id="SSF82171">
    <property type="entry name" value="DPP6 N-terminal domain-like"/>
    <property type="match status" value="1"/>
</dbReference>
<evidence type="ECO:0000256" key="7">
    <source>
        <dbReference type="SAM" id="MobiDB-lite"/>
    </source>
</evidence>
<dbReference type="Gene3D" id="3.40.50.1820">
    <property type="entry name" value="alpha/beta hydrolase"/>
    <property type="match status" value="1"/>
</dbReference>
<dbReference type="GO" id="GO:0004252">
    <property type="term" value="F:serine-type endopeptidase activity"/>
    <property type="evidence" value="ECO:0007669"/>
    <property type="project" value="TreeGrafter"/>
</dbReference>
<dbReference type="AlphaFoldDB" id="A0A6H0XMA7"/>
<organism evidence="9 10">
    <name type="scientific">Peltaster fructicola</name>
    <dbReference type="NCBI Taxonomy" id="286661"/>
    <lineage>
        <taxon>Eukaryota</taxon>
        <taxon>Fungi</taxon>
        <taxon>Dikarya</taxon>
        <taxon>Ascomycota</taxon>
        <taxon>Pezizomycotina</taxon>
        <taxon>Dothideomycetes</taxon>
        <taxon>Dothideomycetes incertae sedis</taxon>
        <taxon>Peltaster</taxon>
    </lineage>
</organism>
<evidence type="ECO:0000259" key="8">
    <source>
        <dbReference type="Pfam" id="PF00326"/>
    </source>
</evidence>
<reference evidence="9 10" key="1">
    <citation type="journal article" date="2016" name="Sci. Rep.">
        <title>Peltaster fructicola genome reveals evolution from an invasive phytopathogen to an ectophytic parasite.</title>
        <authorList>
            <person name="Xu C."/>
            <person name="Chen H."/>
            <person name="Gleason M.L."/>
            <person name="Xu J.R."/>
            <person name="Liu H."/>
            <person name="Zhang R."/>
            <person name="Sun G."/>
        </authorList>
    </citation>
    <scope>NUCLEOTIDE SEQUENCE [LARGE SCALE GENOMIC DNA]</scope>
    <source>
        <strain evidence="9 10">LNHT1506</strain>
    </source>
</reference>
<keyword evidence="4" id="KW-0378">Hydrolase</keyword>
<dbReference type="EMBL" id="CP051139">
    <property type="protein sequence ID" value="QIW95886.1"/>
    <property type="molecule type" value="Genomic_DNA"/>
</dbReference>
<accession>A0A6H0XMA7</accession>
<dbReference type="PANTHER" id="PTHR42776:SF13">
    <property type="entry name" value="DIPEPTIDYL-PEPTIDASE 5"/>
    <property type="match status" value="1"/>
</dbReference>
<evidence type="ECO:0000256" key="3">
    <source>
        <dbReference type="ARBA" id="ARBA00022729"/>
    </source>
</evidence>
<keyword evidence="2" id="KW-0645">Protease</keyword>
<keyword evidence="5" id="KW-0720">Serine protease</keyword>
<evidence type="ECO:0000313" key="10">
    <source>
        <dbReference type="Proteomes" id="UP000503462"/>
    </source>
</evidence>
<feature type="domain" description="Peptidase S9 prolyl oligopeptidase catalytic" evidence="8">
    <location>
        <begin position="485"/>
        <end position="711"/>
    </location>
</feature>